<organism evidence="12 13">
    <name type="scientific">Roseomonas acroporae</name>
    <dbReference type="NCBI Taxonomy" id="2937791"/>
    <lineage>
        <taxon>Bacteria</taxon>
        <taxon>Pseudomonadati</taxon>
        <taxon>Pseudomonadota</taxon>
        <taxon>Alphaproteobacteria</taxon>
        <taxon>Acetobacterales</taxon>
        <taxon>Roseomonadaceae</taxon>
        <taxon>Roseomonas</taxon>
    </lineage>
</organism>
<gene>
    <name evidence="9" type="primary">ftsQ</name>
    <name evidence="12" type="ORF">M0638_01735</name>
</gene>
<dbReference type="EMBL" id="JALPRX010000006">
    <property type="protein sequence ID" value="MCK8783101.1"/>
    <property type="molecule type" value="Genomic_DNA"/>
</dbReference>
<dbReference type="Gene3D" id="3.10.20.310">
    <property type="entry name" value="membrane protein fhac"/>
    <property type="match status" value="1"/>
</dbReference>
<protein>
    <recommendedName>
        <fullName evidence="9">Cell division protein FtsQ</fullName>
    </recommendedName>
</protein>
<sequence>MARSRADARIPDRPSPVRLWLRRNRALLRPAGYGVAALAALGVLGFGLYALAPAERLAAATDGIAAAGARLGLTVREIAVEGRRYTAMDLVRTAVGANRGDPLLDFSPATARERLELLDWVESATVERHLNGTIVVRLVERTPFAIWQHQGRFAILDAQGKVVTAEGIGNYGPLPLVVGAGADRAAVPLIAQLRTRPEIMVRTQAMVRISERRWNLRLHNGTDVLLPEGQEAAALSRLAELQAGQALLDRPLAAIDMRLPDKLVLRQQGQPPAQDANPAPRGRSSRG</sequence>
<dbReference type="PANTHER" id="PTHR35851">
    <property type="entry name" value="CELL DIVISION PROTEIN FTSQ"/>
    <property type="match status" value="1"/>
</dbReference>
<dbReference type="GO" id="GO:0032153">
    <property type="term" value="C:cell division site"/>
    <property type="evidence" value="ECO:0007669"/>
    <property type="project" value="UniProtKB-UniRule"/>
</dbReference>
<keyword evidence="8 9" id="KW-0131">Cell cycle</keyword>
<evidence type="ECO:0000256" key="7">
    <source>
        <dbReference type="ARBA" id="ARBA00023136"/>
    </source>
</evidence>
<dbReference type="Proteomes" id="UP001139516">
    <property type="component" value="Unassembled WGS sequence"/>
</dbReference>
<dbReference type="PANTHER" id="PTHR35851:SF1">
    <property type="entry name" value="CELL DIVISION PROTEIN FTSQ"/>
    <property type="match status" value="1"/>
</dbReference>
<keyword evidence="4 9" id="KW-0132">Cell division</keyword>
<dbReference type="InterPro" id="IPR013685">
    <property type="entry name" value="POTRA_FtsQ_type"/>
</dbReference>
<evidence type="ECO:0000256" key="9">
    <source>
        <dbReference type="HAMAP-Rule" id="MF_00911"/>
    </source>
</evidence>
<comment type="function">
    <text evidence="9">Essential cell division protein.</text>
</comment>
<reference evidence="12" key="1">
    <citation type="submission" date="2022-04" db="EMBL/GenBank/DDBJ databases">
        <title>Roseomonas acroporae sp. nov., isolated from coral Acropora digitifera.</title>
        <authorList>
            <person name="Sun H."/>
        </authorList>
    </citation>
    <scope>NUCLEOTIDE SEQUENCE</scope>
    <source>
        <strain evidence="12">NAR14</strain>
    </source>
</reference>
<dbReference type="GO" id="GO:0043093">
    <property type="term" value="P:FtsZ-dependent cytokinesis"/>
    <property type="evidence" value="ECO:0007669"/>
    <property type="project" value="UniProtKB-UniRule"/>
</dbReference>
<keyword evidence="2 9" id="KW-1003">Cell membrane</keyword>
<keyword evidence="3 9" id="KW-0997">Cell inner membrane</keyword>
<dbReference type="Gene3D" id="3.40.50.11690">
    <property type="entry name" value="Cell division protein FtsQ/DivIB"/>
    <property type="match status" value="1"/>
</dbReference>
<evidence type="ECO:0000256" key="3">
    <source>
        <dbReference type="ARBA" id="ARBA00022519"/>
    </source>
</evidence>
<keyword evidence="7 9" id="KW-0472">Membrane</keyword>
<accession>A0A9X2BTC0</accession>
<evidence type="ECO:0000256" key="4">
    <source>
        <dbReference type="ARBA" id="ARBA00022618"/>
    </source>
</evidence>
<comment type="similarity">
    <text evidence="9">Belongs to the FtsQ/DivIB family. FtsQ subfamily.</text>
</comment>
<proteinExistence type="inferred from homology"/>
<name>A0A9X2BTC0_9PROT</name>
<dbReference type="Pfam" id="PF03799">
    <property type="entry name" value="FtsQ_DivIB_C"/>
    <property type="match status" value="1"/>
</dbReference>
<evidence type="ECO:0000313" key="12">
    <source>
        <dbReference type="EMBL" id="MCK8783101.1"/>
    </source>
</evidence>
<feature type="domain" description="POTRA" evidence="11">
    <location>
        <begin position="73"/>
        <end position="141"/>
    </location>
</feature>
<feature type="region of interest" description="Disordered" evidence="10">
    <location>
        <begin position="265"/>
        <end position="287"/>
    </location>
</feature>
<dbReference type="InterPro" id="IPR045335">
    <property type="entry name" value="FtsQ_C_sf"/>
</dbReference>
<dbReference type="GO" id="GO:0090529">
    <property type="term" value="P:cell septum assembly"/>
    <property type="evidence" value="ECO:0007669"/>
    <property type="project" value="InterPro"/>
</dbReference>
<evidence type="ECO:0000256" key="6">
    <source>
        <dbReference type="ARBA" id="ARBA00022989"/>
    </source>
</evidence>
<dbReference type="GO" id="GO:0005886">
    <property type="term" value="C:plasma membrane"/>
    <property type="evidence" value="ECO:0007669"/>
    <property type="project" value="UniProtKB-SubCell"/>
</dbReference>
<dbReference type="InterPro" id="IPR005548">
    <property type="entry name" value="Cell_div_FtsQ/DivIB_C"/>
</dbReference>
<dbReference type="HAMAP" id="MF_00911">
    <property type="entry name" value="FtsQ_subfam"/>
    <property type="match status" value="1"/>
</dbReference>
<evidence type="ECO:0000256" key="10">
    <source>
        <dbReference type="SAM" id="MobiDB-lite"/>
    </source>
</evidence>
<dbReference type="PROSITE" id="PS51779">
    <property type="entry name" value="POTRA"/>
    <property type="match status" value="1"/>
</dbReference>
<evidence type="ECO:0000256" key="8">
    <source>
        <dbReference type="ARBA" id="ARBA00023306"/>
    </source>
</evidence>
<evidence type="ECO:0000256" key="5">
    <source>
        <dbReference type="ARBA" id="ARBA00022692"/>
    </source>
</evidence>
<comment type="subcellular location">
    <subcellularLocation>
        <location evidence="9">Cell inner membrane</location>
        <topology evidence="9">Single-pass type II membrane protein</topology>
    </subcellularLocation>
    <subcellularLocation>
        <location evidence="1">Membrane</location>
    </subcellularLocation>
    <text evidence="9">Localizes to the division septum.</text>
</comment>
<feature type="transmembrane region" description="Helical" evidence="9">
    <location>
        <begin position="31"/>
        <end position="52"/>
    </location>
</feature>
<dbReference type="RefSeq" id="WP_248665221.1">
    <property type="nucleotide sequence ID" value="NZ_JALPRX010000006.1"/>
</dbReference>
<dbReference type="Pfam" id="PF08478">
    <property type="entry name" value="POTRA_1"/>
    <property type="match status" value="1"/>
</dbReference>
<evidence type="ECO:0000256" key="2">
    <source>
        <dbReference type="ARBA" id="ARBA00022475"/>
    </source>
</evidence>
<evidence type="ECO:0000313" key="13">
    <source>
        <dbReference type="Proteomes" id="UP001139516"/>
    </source>
</evidence>
<dbReference type="InterPro" id="IPR034746">
    <property type="entry name" value="POTRA"/>
</dbReference>
<dbReference type="InterPro" id="IPR026579">
    <property type="entry name" value="FtsQ"/>
</dbReference>
<comment type="caution">
    <text evidence="12">The sequence shown here is derived from an EMBL/GenBank/DDBJ whole genome shotgun (WGS) entry which is preliminary data.</text>
</comment>
<dbReference type="AlphaFoldDB" id="A0A9X2BTC0"/>
<keyword evidence="13" id="KW-1185">Reference proteome</keyword>
<evidence type="ECO:0000256" key="1">
    <source>
        <dbReference type="ARBA" id="ARBA00004370"/>
    </source>
</evidence>
<keyword evidence="5 9" id="KW-0812">Transmembrane</keyword>
<keyword evidence="6 9" id="KW-1133">Transmembrane helix</keyword>
<evidence type="ECO:0000259" key="11">
    <source>
        <dbReference type="PROSITE" id="PS51779"/>
    </source>
</evidence>